<dbReference type="Pfam" id="PF01627">
    <property type="entry name" value="Hpt"/>
    <property type="match status" value="1"/>
</dbReference>
<dbReference type="CDD" id="cd16922">
    <property type="entry name" value="HATPase_EvgS-ArcB-TorS-like"/>
    <property type="match status" value="1"/>
</dbReference>
<dbReference type="InterPro" id="IPR004358">
    <property type="entry name" value="Sig_transdc_His_kin-like_C"/>
</dbReference>
<comment type="catalytic activity">
    <reaction evidence="1">
        <text>ATP + protein L-histidine = ADP + protein N-phospho-L-histidine.</text>
        <dbReference type="EC" id="2.7.13.3"/>
    </reaction>
</comment>
<dbReference type="PANTHER" id="PTHR45339:SF1">
    <property type="entry name" value="HYBRID SIGNAL TRANSDUCTION HISTIDINE KINASE J"/>
    <property type="match status" value="1"/>
</dbReference>
<evidence type="ECO:0000256" key="8">
    <source>
        <dbReference type="ARBA" id="ARBA00022741"/>
    </source>
</evidence>
<keyword evidence="7" id="KW-0812">Transmembrane</keyword>
<evidence type="ECO:0000256" key="12">
    <source>
        <dbReference type="ARBA" id="ARBA00023012"/>
    </source>
</evidence>
<dbReference type="Gene3D" id="2.10.70.100">
    <property type="match status" value="1"/>
</dbReference>
<dbReference type="CDD" id="cd12914">
    <property type="entry name" value="PDC1_DGC_like"/>
    <property type="match status" value="1"/>
</dbReference>
<comment type="subcellular location">
    <subcellularLocation>
        <location evidence="2">Cell membrane</location>
        <topology evidence="2">Multi-pass membrane protein</topology>
    </subcellularLocation>
</comment>
<accession>A0ABW8MAR8</accession>
<dbReference type="Pfam" id="PF00989">
    <property type="entry name" value="PAS"/>
    <property type="match status" value="1"/>
</dbReference>
<evidence type="ECO:0000259" key="19">
    <source>
        <dbReference type="PROSITE" id="PS50113"/>
    </source>
</evidence>
<dbReference type="InterPro" id="IPR011006">
    <property type="entry name" value="CheY-like_superfamily"/>
</dbReference>
<dbReference type="PRINTS" id="PR00344">
    <property type="entry name" value="BCTRLSENSOR"/>
</dbReference>
<evidence type="ECO:0000259" key="20">
    <source>
        <dbReference type="PROSITE" id="PS50894"/>
    </source>
</evidence>
<dbReference type="InterPro" id="IPR005467">
    <property type="entry name" value="His_kinase_dom"/>
</dbReference>
<dbReference type="Gene3D" id="3.30.450.20">
    <property type="entry name" value="PAS domain"/>
    <property type="match status" value="4"/>
</dbReference>
<dbReference type="CDD" id="cd12915">
    <property type="entry name" value="PDC2_DGC_like"/>
    <property type="match status" value="1"/>
</dbReference>
<reference evidence="21 22" key="2">
    <citation type="submission" date="2024-11" db="EMBL/GenBank/DDBJ databases">
        <title>Using genomics to understand microbial adaptation to soil warming.</title>
        <authorList>
            <person name="Deangelis K.M. PhD."/>
        </authorList>
    </citation>
    <scope>NUCLEOTIDE SEQUENCE [LARGE SCALE GENOMIC DNA]</scope>
    <source>
        <strain evidence="21 22">GAS97</strain>
    </source>
</reference>
<evidence type="ECO:0000256" key="15">
    <source>
        <dbReference type="PROSITE-ProRule" id="PRU00169"/>
    </source>
</evidence>
<dbReference type="Gene3D" id="3.40.50.2300">
    <property type="match status" value="2"/>
</dbReference>
<feature type="domain" description="HPt" evidence="20">
    <location>
        <begin position="1142"/>
        <end position="1241"/>
    </location>
</feature>
<evidence type="ECO:0000256" key="7">
    <source>
        <dbReference type="ARBA" id="ARBA00022692"/>
    </source>
</evidence>
<feature type="modified residue" description="4-aspartylphosphate" evidence="15">
    <location>
        <position position="1036"/>
    </location>
</feature>
<keyword evidence="22" id="KW-1185">Reference proteome</keyword>
<dbReference type="EMBL" id="JBIYDN010000002">
    <property type="protein sequence ID" value="MFK4440749.1"/>
    <property type="molecule type" value="Genomic_DNA"/>
</dbReference>
<evidence type="ECO:0000256" key="11">
    <source>
        <dbReference type="ARBA" id="ARBA00022989"/>
    </source>
</evidence>
<dbReference type="SUPFAM" id="SSF103190">
    <property type="entry name" value="Sensory domain-like"/>
    <property type="match status" value="1"/>
</dbReference>
<evidence type="ECO:0000313" key="22">
    <source>
        <dbReference type="Proteomes" id="UP001620514"/>
    </source>
</evidence>
<dbReference type="Pfam" id="PF08447">
    <property type="entry name" value="PAS_3"/>
    <property type="match status" value="1"/>
</dbReference>
<dbReference type="Pfam" id="PF00072">
    <property type="entry name" value="Response_reg"/>
    <property type="match status" value="2"/>
</dbReference>
<keyword evidence="5 15" id="KW-0597">Phosphoprotein</keyword>
<dbReference type="InterPro" id="IPR036641">
    <property type="entry name" value="HPT_dom_sf"/>
</dbReference>
<dbReference type="Proteomes" id="UP001620514">
    <property type="component" value="Unassembled WGS sequence"/>
</dbReference>
<dbReference type="CDD" id="cd00130">
    <property type="entry name" value="PAS"/>
    <property type="match status" value="2"/>
</dbReference>
<keyword evidence="11" id="KW-1133">Transmembrane helix</keyword>
<dbReference type="InterPro" id="IPR003594">
    <property type="entry name" value="HATPase_dom"/>
</dbReference>
<dbReference type="InterPro" id="IPR036097">
    <property type="entry name" value="HisK_dim/P_sf"/>
</dbReference>
<keyword evidence="12" id="KW-0902">Two-component regulatory system</keyword>
<evidence type="ECO:0000313" key="21">
    <source>
        <dbReference type="EMBL" id="MFK4440749.1"/>
    </source>
</evidence>
<feature type="domain" description="Response regulatory" evidence="17">
    <location>
        <begin position="985"/>
        <end position="1103"/>
    </location>
</feature>
<dbReference type="RefSeq" id="WP_404604439.1">
    <property type="nucleotide sequence ID" value="NZ_JBIYDN010000002.1"/>
</dbReference>
<dbReference type="PROSITE" id="PS50110">
    <property type="entry name" value="RESPONSE_REGULATORY"/>
    <property type="match status" value="2"/>
</dbReference>
<evidence type="ECO:0000256" key="10">
    <source>
        <dbReference type="ARBA" id="ARBA00022840"/>
    </source>
</evidence>
<keyword evidence="4" id="KW-1003">Cell membrane</keyword>
<dbReference type="Pfam" id="PF02743">
    <property type="entry name" value="dCache_1"/>
    <property type="match status" value="1"/>
</dbReference>
<dbReference type="InterPro" id="IPR003661">
    <property type="entry name" value="HisK_dim/P_dom"/>
</dbReference>
<evidence type="ECO:0000256" key="13">
    <source>
        <dbReference type="ARBA" id="ARBA00023136"/>
    </source>
</evidence>
<comment type="caution">
    <text evidence="21">The sequence shown here is derived from an EMBL/GenBank/DDBJ whole genome shotgun (WGS) entry which is preliminary data.</text>
</comment>
<evidence type="ECO:0000259" key="18">
    <source>
        <dbReference type="PROSITE" id="PS50112"/>
    </source>
</evidence>
<keyword evidence="9 21" id="KW-0418">Kinase</keyword>
<dbReference type="SMART" id="SM00388">
    <property type="entry name" value="HisKA"/>
    <property type="match status" value="1"/>
</dbReference>
<dbReference type="InterPro" id="IPR033479">
    <property type="entry name" value="dCache_1"/>
</dbReference>
<feature type="domain" description="Response regulatory" evidence="17">
    <location>
        <begin position="836"/>
        <end position="960"/>
    </location>
</feature>
<evidence type="ECO:0000256" key="4">
    <source>
        <dbReference type="ARBA" id="ARBA00022475"/>
    </source>
</evidence>
<dbReference type="InterPro" id="IPR013655">
    <property type="entry name" value="PAS_fold_3"/>
</dbReference>
<dbReference type="InterPro" id="IPR008207">
    <property type="entry name" value="Sig_transdc_His_kin_Hpt_dom"/>
</dbReference>
<dbReference type="Gene3D" id="1.20.120.160">
    <property type="entry name" value="HPT domain"/>
    <property type="match status" value="1"/>
</dbReference>
<dbReference type="SMART" id="SM00448">
    <property type="entry name" value="REC"/>
    <property type="match status" value="2"/>
</dbReference>
<dbReference type="PROSITE" id="PS50894">
    <property type="entry name" value="HPT"/>
    <property type="match status" value="1"/>
</dbReference>
<sequence>MAKQHSLTFRMTAFIVVVCALLVGTDIWRSLAARQVQLKEMTSATANLARAMAQHANDTIKESDTALMGIAERVEHDGTNPAALERLRQLFSARLNGLPQLNGLFVFDRTGQLVVSSEPGKLRSYNNADRDYFIYHQSHADRGARIGGPLLSRSTGKWTVPVSRRIVDADGSFAGVVVATIDIDFFLRFYSSLDIGHGGAAALVLDNGRMVVRRPFESRFQGADVSETALFHAHELAKSGTFLTKSSQDGVVRLNSFRSLQDYPLFVAAALSQQEILATWWTDTLWHSAGVGALVIALALFGFRLIRLIGLRTAAEERLAASLDMTSAILDTAINPIITINGDGVVRSLNPAGEKAFGYASQELVGRNVRTLVPDSFIDAYNHYVAQFSQQGRTGSGSGGGRELAGLRKDGSIFPAHVSTAPMVVAGELCFVCVITDLTEQHGQRTELAAARDQLLLAAQTAELGIWSWNLTDNALHWNERMFEIYEQPKTLLGSGLNFDHWRTRVHPADIDATMNSLNAAIEGNGGELPLFRITLPGERIRYIQTRMRVERDTNGTPVVVTGINRDITDQHQLELRLREAKEQADAASAAKSSFLANMSHEIRTPMNAVLGMLHLVQLSNLNLRQRDYVSKAQTAAKSLLSLLNDILDYSKIDAGKLQLDVHPFELEPLMQDLGVVLSGNQGDKNVEVLFDLDSALPNSLIGDSLRLQQVLINLAGNALKFTLTGQVIVSVELLQRVDATVRVRIAVTDSGIGISGEQTGRIFEGFNQAETSTTRRFGGSGLGLVICKRLVGLMGGDLQVESEVGVGSRFWFDITLGVDGANPPATAPVIDRPLRLLVADDNQMAGELLVRTVAALGWQADLVCGGIDAVRKISESVNAEQPYDVVLMDWRMPDLDGLNAAKLIRGAKDGLPLPVVVMVTAYGREVLAEARDSGEAPFSGFLTKPITPRQLSDVVLRALSAVGTRQPEHREPASKPAARLAGLNLLVVEDNAVNRQVAEGVLRAEGAQVQLAEGGIEGVRRATTAGIPFDAVLMDIQMPDIDGFEATRRIRANPRCAALPIIAMTANASNADRQACLDAGMNDHVGKPIDVELLVSVLHAQIDGRKSPLAFAPNQAPSGVDVTAEPLVETKASIVARFGGNIALINSVLDNFASQTEKQLLLLSQQIADGEPLGAASVLHAIKGTAGTVGARALSVRAGQLEYDLRHADVSATNVVITDEGVADLRGLLQDSVVALAHEFGDDTIQAPVIDVALPLAEWKLRLNEIVAFLESSNLQAVALAEALVAHTGSEQRDQFDQFLKQVRELDFAVAALSARDMLERS</sequence>
<evidence type="ECO:0000259" key="17">
    <source>
        <dbReference type="PROSITE" id="PS50110"/>
    </source>
</evidence>
<dbReference type="SUPFAM" id="SSF55785">
    <property type="entry name" value="PYP-like sensor domain (PAS domain)"/>
    <property type="match status" value="2"/>
</dbReference>
<dbReference type="InterPro" id="IPR029151">
    <property type="entry name" value="Sensor-like_sf"/>
</dbReference>
<feature type="domain" description="PAC" evidence="19">
    <location>
        <begin position="525"/>
        <end position="580"/>
    </location>
</feature>
<evidence type="ECO:0000256" key="3">
    <source>
        <dbReference type="ARBA" id="ARBA00012438"/>
    </source>
</evidence>
<dbReference type="InterPro" id="IPR000014">
    <property type="entry name" value="PAS"/>
</dbReference>
<dbReference type="SMART" id="SM00387">
    <property type="entry name" value="HATPase_c"/>
    <property type="match status" value="1"/>
</dbReference>
<dbReference type="InterPro" id="IPR000700">
    <property type="entry name" value="PAS-assoc_C"/>
</dbReference>
<dbReference type="EC" id="2.7.13.3" evidence="3"/>
<keyword evidence="8" id="KW-0547">Nucleotide-binding</keyword>
<dbReference type="PANTHER" id="PTHR45339">
    <property type="entry name" value="HYBRID SIGNAL TRANSDUCTION HISTIDINE KINASE J"/>
    <property type="match status" value="1"/>
</dbReference>
<keyword evidence="10" id="KW-0067">ATP-binding</keyword>
<name>A0ABW8MAR8_9BURK</name>
<feature type="domain" description="PAS" evidence="18">
    <location>
        <begin position="322"/>
        <end position="376"/>
    </location>
</feature>
<evidence type="ECO:0000256" key="1">
    <source>
        <dbReference type="ARBA" id="ARBA00000085"/>
    </source>
</evidence>
<dbReference type="CDD" id="cd00082">
    <property type="entry name" value="HisKA"/>
    <property type="match status" value="1"/>
</dbReference>
<protein>
    <recommendedName>
        <fullName evidence="3">histidine kinase</fullName>
        <ecNumber evidence="3">2.7.13.3</ecNumber>
    </recommendedName>
</protein>
<dbReference type="PROSITE" id="PS50109">
    <property type="entry name" value="HIS_KIN"/>
    <property type="match status" value="1"/>
</dbReference>
<dbReference type="NCBIfam" id="TIGR00229">
    <property type="entry name" value="sensory_box"/>
    <property type="match status" value="1"/>
</dbReference>
<evidence type="ECO:0000256" key="14">
    <source>
        <dbReference type="PROSITE-ProRule" id="PRU00110"/>
    </source>
</evidence>
<dbReference type="SMART" id="SM00091">
    <property type="entry name" value="PAS"/>
    <property type="match status" value="2"/>
</dbReference>
<dbReference type="InterPro" id="IPR001610">
    <property type="entry name" value="PAC"/>
</dbReference>
<dbReference type="SUPFAM" id="SSF55874">
    <property type="entry name" value="ATPase domain of HSP90 chaperone/DNA topoisomerase II/histidine kinase"/>
    <property type="match status" value="1"/>
</dbReference>
<dbReference type="SUPFAM" id="SSF52172">
    <property type="entry name" value="CheY-like"/>
    <property type="match status" value="2"/>
</dbReference>
<evidence type="ECO:0000259" key="16">
    <source>
        <dbReference type="PROSITE" id="PS50109"/>
    </source>
</evidence>
<evidence type="ECO:0000256" key="9">
    <source>
        <dbReference type="ARBA" id="ARBA00022777"/>
    </source>
</evidence>
<feature type="domain" description="Histidine kinase" evidence="16">
    <location>
        <begin position="598"/>
        <end position="819"/>
    </location>
</feature>
<keyword evidence="6 21" id="KW-0808">Transferase</keyword>
<evidence type="ECO:0000256" key="5">
    <source>
        <dbReference type="ARBA" id="ARBA00022553"/>
    </source>
</evidence>
<dbReference type="InterPro" id="IPR035965">
    <property type="entry name" value="PAS-like_dom_sf"/>
</dbReference>
<dbReference type="PROSITE" id="PS50113">
    <property type="entry name" value="PAC"/>
    <property type="match status" value="1"/>
</dbReference>
<proteinExistence type="predicted"/>
<dbReference type="SMART" id="SM00086">
    <property type="entry name" value="PAC"/>
    <property type="match status" value="2"/>
</dbReference>
<dbReference type="CDD" id="cd17546">
    <property type="entry name" value="REC_hyHK_CKI1_RcsC-like"/>
    <property type="match status" value="2"/>
</dbReference>
<dbReference type="InterPro" id="IPR036890">
    <property type="entry name" value="HATPase_C_sf"/>
</dbReference>
<dbReference type="GO" id="GO:0004673">
    <property type="term" value="F:protein histidine kinase activity"/>
    <property type="evidence" value="ECO:0007669"/>
    <property type="project" value="UniProtKB-EC"/>
</dbReference>
<feature type="modified residue" description="4-aspartylphosphate" evidence="15">
    <location>
        <position position="890"/>
    </location>
</feature>
<dbReference type="Pfam" id="PF00512">
    <property type="entry name" value="HisKA"/>
    <property type="match status" value="1"/>
</dbReference>
<feature type="modified residue" description="Phosphohistidine" evidence="14">
    <location>
        <position position="1181"/>
    </location>
</feature>
<organism evidence="21 22">
    <name type="scientific">Caballeronia udeis</name>
    <dbReference type="NCBI Taxonomy" id="1232866"/>
    <lineage>
        <taxon>Bacteria</taxon>
        <taxon>Pseudomonadati</taxon>
        <taxon>Pseudomonadota</taxon>
        <taxon>Betaproteobacteria</taxon>
        <taxon>Burkholderiales</taxon>
        <taxon>Burkholderiaceae</taxon>
        <taxon>Caballeronia</taxon>
    </lineage>
</organism>
<dbReference type="SUPFAM" id="SSF47226">
    <property type="entry name" value="Histidine-containing phosphotransfer domain, HPT domain"/>
    <property type="match status" value="1"/>
</dbReference>
<dbReference type="Pfam" id="PF02518">
    <property type="entry name" value="HATPase_c"/>
    <property type="match status" value="1"/>
</dbReference>
<reference evidence="21 22" key="1">
    <citation type="submission" date="2024-10" db="EMBL/GenBank/DDBJ databases">
        <authorList>
            <person name="Deangelis K."/>
            <person name="Huntemann M."/>
            <person name="Clum A."/>
            <person name="Wang J."/>
            <person name="Palaniappan K."/>
            <person name="Ritter S."/>
            <person name="Chen I.-M."/>
            <person name="Stamatis D."/>
            <person name="Reddy T."/>
            <person name="O'Malley R."/>
            <person name="Daum C."/>
            <person name="Ng V."/>
            <person name="Ivanova N."/>
            <person name="Kyrpides N."/>
            <person name="Woyke T."/>
        </authorList>
    </citation>
    <scope>NUCLEOTIDE SEQUENCE [LARGE SCALE GENOMIC DNA]</scope>
    <source>
        <strain evidence="21 22">GAS97</strain>
    </source>
</reference>
<dbReference type="PROSITE" id="PS50112">
    <property type="entry name" value="PAS"/>
    <property type="match status" value="1"/>
</dbReference>
<dbReference type="Gene3D" id="1.10.287.130">
    <property type="match status" value="1"/>
</dbReference>
<keyword evidence="13" id="KW-0472">Membrane</keyword>
<dbReference type="InterPro" id="IPR013767">
    <property type="entry name" value="PAS_fold"/>
</dbReference>
<dbReference type="Gene3D" id="3.30.565.10">
    <property type="entry name" value="Histidine kinase-like ATPase, C-terminal domain"/>
    <property type="match status" value="1"/>
</dbReference>
<evidence type="ECO:0000256" key="6">
    <source>
        <dbReference type="ARBA" id="ARBA00022679"/>
    </source>
</evidence>
<gene>
    <name evidence="21" type="ORF">ABH943_000755</name>
</gene>
<dbReference type="InterPro" id="IPR001789">
    <property type="entry name" value="Sig_transdc_resp-reg_receiver"/>
</dbReference>
<evidence type="ECO:0000256" key="2">
    <source>
        <dbReference type="ARBA" id="ARBA00004651"/>
    </source>
</evidence>
<dbReference type="SUPFAM" id="SSF47384">
    <property type="entry name" value="Homodimeric domain of signal transducing histidine kinase"/>
    <property type="match status" value="1"/>
</dbReference>